<protein>
    <submittedName>
        <fullName evidence="1">MBL fold metallo-hydrolase</fullName>
    </submittedName>
</protein>
<evidence type="ECO:0000313" key="1">
    <source>
        <dbReference type="EMBL" id="QOX65180.1"/>
    </source>
</evidence>
<name>A0ACD1AFA4_9FIRM</name>
<evidence type="ECO:0000313" key="2">
    <source>
        <dbReference type="Proteomes" id="UP000594014"/>
    </source>
</evidence>
<sequence>MELWKVKGNTFCIDTGISYIPFYMINERDIILLDTGWAQADRVGLEGIFEENGYQVVGILCSHAHVDHMGNCQYFKEKYQCVVAMSELEALLCSSPVNLKVYYSSQTLAQVKKNLGHMICKADIRIPKDQEKIQIAGVEFRILHTPGHSPAHICVVTPDDVAYLGDTLVSRDVMEPAKLPYEYILKEALKSNDKLLELGCSKYIVAHKGVYDEIKGLVSENRKLHERNAERVLSLIDHSMTREEIMKTAMEKLKISIRSVSRYLTLERMLNTYVEYLHDTGRLDLIMEDGFLKYRVK</sequence>
<accession>A0ACD1AFA4</accession>
<keyword evidence="2" id="KW-1185">Reference proteome</keyword>
<reference evidence="1" key="1">
    <citation type="submission" date="2019-08" db="EMBL/GenBank/DDBJ databases">
        <title>Genome sequence of Clostridiales bacterium MT110.</title>
        <authorList>
            <person name="Cao J."/>
        </authorList>
    </citation>
    <scope>NUCLEOTIDE SEQUENCE</scope>
    <source>
        <strain evidence="1">MT110</strain>
    </source>
</reference>
<organism evidence="1 2">
    <name type="scientific">Anoxybacterium hadale</name>
    <dbReference type="NCBI Taxonomy" id="3408580"/>
    <lineage>
        <taxon>Bacteria</taxon>
        <taxon>Bacillati</taxon>
        <taxon>Bacillota</taxon>
        <taxon>Clostridia</taxon>
        <taxon>Peptostreptococcales</taxon>
        <taxon>Anaerovoracaceae</taxon>
        <taxon>Anoxybacterium</taxon>
    </lineage>
</organism>
<gene>
    <name evidence="1" type="ORF">FRZ06_18400</name>
</gene>
<dbReference type="EMBL" id="CP042469">
    <property type="protein sequence ID" value="QOX65180.1"/>
    <property type="molecule type" value="Genomic_DNA"/>
</dbReference>
<proteinExistence type="predicted"/>
<dbReference type="Proteomes" id="UP000594014">
    <property type="component" value="Chromosome"/>
</dbReference>